<accession>A0A8T4L1L0</accession>
<dbReference type="EMBL" id="JAGVWC010000008">
    <property type="protein sequence ID" value="MBS3061153.1"/>
    <property type="molecule type" value="Genomic_DNA"/>
</dbReference>
<name>A0A8T4L1L0_9ARCH</name>
<dbReference type="Proteomes" id="UP000675968">
    <property type="component" value="Unassembled WGS sequence"/>
</dbReference>
<protein>
    <submittedName>
        <fullName evidence="1">Uncharacterized protein</fullName>
    </submittedName>
</protein>
<proteinExistence type="predicted"/>
<organism evidence="1 2">
    <name type="scientific">Candidatus Iainarchaeum sp</name>
    <dbReference type="NCBI Taxonomy" id="3101447"/>
    <lineage>
        <taxon>Archaea</taxon>
        <taxon>Candidatus Iainarchaeota</taxon>
        <taxon>Candidatus Iainarchaeia</taxon>
        <taxon>Candidatus Iainarchaeales</taxon>
        <taxon>Candidatus Iainarchaeaceae</taxon>
        <taxon>Candidatus Iainarchaeum</taxon>
    </lineage>
</organism>
<evidence type="ECO:0000313" key="1">
    <source>
        <dbReference type="EMBL" id="MBS3061153.1"/>
    </source>
</evidence>
<dbReference type="AlphaFoldDB" id="A0A8T4L1L0"/>
<sequence length="66" mass="7742">MTTRRHLRSLQVKGIFSPDEIAYCKRVQLPLRQAVHQSVRQLKLETLDRERKIKKLVSMLKGNKNG</sequence>
<gene>
    <name evidence="1" type="ORF">J4215_01060</name>
</gene>
<reference evidence="1" key="1">
    <citation type="submission" date="2021-03" db="EMBL/GenBank/DDBJ databases">
        <authorList>
            <person name="Jaffe A."/>
        </authorList>
    </citation>
    <scope>NUCLEOTIDE SEQUENCE</scope>
    <source>
        <strain evidence="1">RIFCSPLOWO2_01_FULL_AR10_48_17</strain>
    </source>
</reference>
<evidence type="ECO:0000313" key="2">
    <source>
        <dbReference type="Proteomes" id="UP000675968"/>
    </source>
</evidence>
<comment type="caution">
    <text evidence="1">The sequence shown here is derived from an EMBL/GenBank/DDBJ whole genome shotgun (WGS) entry which is preliminary data.</text>
</comment>
<reference evidence="1" key="2">
    <citation type="submission" date="2021-05" db="EMBL/GenBank/DDBJ databases">
        <title>Protein family content uncovers lineage relationships and bacterial pathway maintenance mechanisms in DPANN archaea.</title>
        <authorList>
            <person name="Castelle C.J."/>
            <person name="Meheust R."/>
            <person name="Jaffe A.L."/>
            <person name="Seitz K."/>
            <person name="Gong X."/>
            <person name="Baker B.J."/>
            <person name="Banfield J.F."/>
        </authorList>
    </citation>
    <scope>NUCLEOTIDE SEQUENCE</scope>
    <source>
        <strain evidence="1">RIFCSPLOWO2_01_FULL_AR10_48_17</strain>
    </source>
</reference>